<evidence type="ECO:0000256" key="4">
    <source>
        <dbReference type="ARBA" id="ARBA00024481"/>
    </source>
</evidence>
<dbReference type="InterPro" id="IPR000228">
    <property type="entry name" value="RNA3'_term_phos_cyc"/>
</dbReference>
<dbReference type="PIRSF" id="PIRSF005378">
    <property type="entry name" value="RNA3'_term_phos_cycl_euk"/>
    <property type="match status" value="1"/>
</dbReference>
<keyword evidence="9" id="KW-1185">Reference proteome</keyword>
<dbReference type="PANTHER" id="PTHR11096:SF0">
    <property type="entry name" value="RNA 3'-TERMINAL PHOSPHATE CYCLASE"/>
    <property type="match status" value="1"/>
</dbReference>
<dbReference type="InterPro" id="IPR023797">
    <property type="entry name" value="RNA3'_phos_cyclase_dom"/>
</dbReference>
<gene>
    <name evidence="8" type="ORF">UABAM_04155</name>
</gene>
<dbReference type="GO" id="GO:0000166">
    <property type="term" value="F:nucleotide binding"/>
    <property type="evidence" value="ECO:0007669"/>
    <property type="project" value="UniProtKB-KW"/>
</dbReference>
<keyword evidence="2" id="KW-0436">Ligase</keyword>
<feature type="domain" description="RNA 3'-terminal phosphate cyclase" evidence="6">
    <location>
        <begin position="9"/>
        <end position="330"/>
    </location>
</feature>
<evidence type="ECO:0000256" key="5">
    <source>
        <dbReference type="NCBIfam" id="TIGR03399"/>
    </source>
</evidence>
<name>A0A5S9F4G6_UABAM</name>
<sequence>MLEIDGSFGEGGGQVLRSSLTLSILCKKPFTIKNIRANRRKPGLKAQHLTAIKAAAHVSQASVSGNELHSTQMSFSPGNCVPGNYFFDVQTAGATSLVLQTIHLPLSFATSPSIVDIKGGTHVPFSPVFEFLQTSWGNFIKTVMNEVDISINKAGFFPKGQGHFQAKISPHTAIKPVDFMERPSIKRITICVVSSKLPEHVAAREIESLKHYLKKNSIPGKIDSVVVNHPSVGIGNCLLLHCELKNGLTVSFSEMGKQGRPAEKVAEILGKTFVSYWKSKSAVDEHLADQILLPLSFAAAPSQFTVSKITQHLLTNAKIIETFSDTKIQIDGVENSPGMVKITPHSLV</sequence>
<dbReference type="InterPro" id="IPR013791">
    <property type="entry name" value="RNA3'-term_phos_cycl_insert"/>
</dbReference>
<dbReference type="EC" id="6.5.1.4" evidence="5"/>
<dbReference type="GO" id="GO:0006396">
    <property type="term" value="P:RNA processing"/>
    <property type="evidence" value="ECO:0007669"/>
    <property type="project" value="UniProtKB-UniRule"/>
</dbReference>
<dbReference type="Pfam" id="PF01137">
    <property type="entry name" value="RTC"/>
    <property type="match status" value="1"/>
</dbReference>
<evidence type="ECO:0000256" key="3">
    <source>
        <dbReference type="ARBA" id="ARBA00022741"/>
    </source>
</evidence>
<dbReference type="SUPFAM" id="SSF55205">
    <property type="entry name" value="EPT/RTPC-like"/>
    <property type="match status" value="1"/>
</dbReference>
<dbReference type="RefSeq" id="WP_151969867.1">
    <property type="nucleotide sequence ID" value="NZ_AP019860.1"/>
</dbReference>
<evidence type="ECO:0000256" key="1">
    <source>
        <dbReference type="ARBA" id="ARBA00009206"/>
    </source>
</evidence>
<evidence type="ECO:0000259" key="6">
    <source>
        <dbReference type="Pfam" id="PF01137"/>
    </source>
</evidence>
<comment type="similarity">
    <text evidence="1">Belongs to the RNA 3'-terminal cyclase family. Type 1 subfamily.</text>
</comment>
<dbReference type="OrthoDB" id="9789235at2"/>
<dbReference type="AlphaFoldDB" id="A0A5S9F4G6"/>
<accession>A0A5S9F4G6</accession>
<dbReference type="KEGG" id="uam:UABAM_04155"/>
<dbReference type="InterPro" id="IPR036553">
    <property type="entry name" value="RPTC_insert"/>
</dbReference>
<proteinExistence type="inferred from homology"/>
<keyword evidence="3" id="KW-0547">Nucleotide-binding</keyword>
<dbReference type="InterPro" id="IPR013792">
    <property type="entry name" value="RNA3'P_cycl/enolpyr_Trfase_a/b"/>
</dbReference>
<evidence type="ECO:0000313" key="8">
    <source>
        <dbReference type="EMBL" id="BBM85777.1"/>
    </source>
</evidence>
<evidence type="ECO:0000256" key="2">
    <source>
        <dbReference type="ARBA" id="ARBA00022598"/>
    </source>
</evidence>
<dbReference type="GO" id="GO:0003963">
    <property type="term" value="F:RNA-3'-phosphate cyclase activity"/>
    <property type="evidence" value="ECO:0007669"/>
    <property type="project" value="UniProtKB-UniRule"/>
</dbReference>
<dbReference type="InterPro" id="IPR037136">
    <property type="entry name" value="RNA3'_phos_cyclase_dom_sf"/>
</dbReference>
<dbReference type="PANTHER" id="PTHR11096">
    <property type="entry name" value="RNA 3' TERMINAL PHOSPHATE CYCLASE"/>
    <property type="match status" value="1"/>
</dbReference>
<evidence type="ECO:0000259" key="7">
    <source>
        <dbReference type="Pfam" id="PF05189"/>
    </source>
</evidence>
<dbReference type="Pfam" id="PF05189">
    <property type="entry name" value="RTC_insert"/>
    <property type="match status" value="1"/>
</dbReference>
<comment type="catalytic activity">
    <reaction evidence="4">
        <text>a 3'-end 3'-phospho-ribonucleotide-RNA + ATP = a 3'-end 2',3'-cyclophospho-ribonucleotide-RNA + AMP + diphosphate</text>
        <dbReference type="Rhea" id="RHEA:23976"/>
        <dbReference type="Rhea" id="RHEA-COMP:10463"/>
        <dbReference type="Rhea" id="RHEA-COMP:10464"/>
        <dbReference type="ChEBI" id="CHEBI:30616"/>
        <dbReference type="ChEBI" id="CHEBI:33019"/>
        <dbReference type="ChEBI" id="CHEBI:83062"/>
        <dbReference type="ChEBI" id="CHEBI:83064"/>
        <dbReference type="ChEBI" id="CHEBI:456215"/>
        <dbReference type="EC" id="6.5.1.4"/>
    </reaction>
</comment>
<dbReference type="Gene3D" id="3.30.360.20">
    <property type="entry name" value="RNA 3'-terminal phosphate cyclase, insert domain"/>
    <property type="match status" value="1"/>
</dbReference>
<organism evidence="8 9">
    <name type="scientific">Uabimicrobium amorphum</name>
    <dbReference type="NCBI Taxonomy" id="2596890"/>
    <lineage>
        <taxon>Bacteria</taxon>
        <taxon>Pseudomonadati</taxon>
        <taxon>Planctomycetota</taxon>
        <taxon>Candidatus Uabimicrobiia</taxon>
        <taxon>Candidatus Uabimicrobiales</taxon>
        <taxon>Candidatus Uabimicrobiaceae</taxon>
        <taxon>Candidatus Uabimicrobium</taxon>
    </lineage>
</organism>
<evidence type="ECO:0000313" key="9">
    <source>
        <dbReference type="Proteomes" id="UP000326354"/>
    </source>
</evidence>
<dbReference type="Gene3D" id="3.65.10.20">
    <property type="entry name" value="RNA 3'-terminal phosphate cyclase domain"/>
    <property type="match status" value="1"/>
</dbReference>
<feature type="domain" description="RNA 3'-terminal phosphate cyclase insert" evidence="7">
    <location>
        <begin position="181"/>
        <end position="270"/>
    </location>
</feature>
<dbReference type="SUPFAM" id="SSF52913">
    <property type="entry name" value="RNA 3'-terminal phosphate cyclase, RPTC, insert domain"/>
    <property type="match status" value="1"/>
</dbReference>
<dbReference type="Proteomes" id="UP000326354">
    <property type="component" value="Chromosome"/>
</dbReference>
<dbReference type="NCBIfam" id="TIGR03399">
    <property type="entry name" value="RNA_3prim_cycl"/>
    <property type="match status" value="1"/>
</dbReference>
<reference evidence="8 9" key="1">
    <citation type="submission" date="2019-08" db="EMBL/GenBank/DDBJ databases">
        <title>Complete genome sequence of Candidatus Uab amorphum.</title>
        <authorList>
            <person name="Shiratori T."/>
            <person name="Suzuki S."/>
            <person name="Kakizawa Y."/>
            <person name="Ishida K."/>
        </authorList>
    </citation>
    <scope>NUCLEOTIDE SEQUENCE [LARGE SCALE GENOMIC DNA]</scope>
    <source>
        <strain evidence="8 9">SRT547</strain>
    </source>
</reference>
<protein>
    <recommendedName>
        <fullName evidence="5">RNA 3'-terminal phosphate cyclase</fullName>
        <ecNumber evidence="5">6.5.1.4</ecNumber>
    </recommendedName>
</protein>
<dbReference type="EMBL" id="AP019860">
    <property type="protein sequence ID" value="BBM85777.1"/>
    <property type="molecule type" value="Genomic_DNA"/>
</dbReference>
<dbReference type="InterPro" id="IPR017770">
    <property type="entry name" value="RNA3'_term_phos_cyc_type_1"/>
</dbReference>